<dbReference type="PANTHER" id="PTHR36617">
    <property type="entry name" value="PROTEIN, PUTATIVE-RELATED"/>
    <property type="match status" value="1"/>
</dbReference>
<feature type="non-terminal residue" evidence="2">
    <location>
        <position position="1"/>
    </location>
</feature>
<sequence length="227" mass="25612">EKNLVGVGLGKAGEFLDEKLEGVVVDEGGDEGVRGVVVVAEDVGVGEVGQTPFKRGQAYSGERVLSLSDIFKWEIYYKWGNGCTIDFWSDRWSRVSSLQLDFSEVYNMTECKTLKVKDCLMSDGWNWSKILGGDLVNRQGLCSSFSALKDRIFIFRIGQGPDKILWHWNLDGRFTVKSAYSALSDGGTRDARAIKLWRLRIPLKMKVFCWLVLKKMLLTVDNLLKRG</sequence>
<dbReference type="EMBL" id="LSRQ01004943">
    <property type="protein sequence ID" value="OAY68402.1"/>
    <property type="molecule type" value="Genomic_DNA"/>
</dbReference>
<name>A0A199UUB5_ANACO</name>
<evidence type="ECO:0000313" key="2">
    <source>
        <dbReference type="EMBL" id="OAY68402.1"/>
    </source>
</evidence>
<gene>
    <name evidence="2" type="ORF">ACMD2_13645</name>
</gene>
<comment type="caution">
    <text evidence="2">The sequence shown here is derived from an EMBL/GenBank/DDBJ whole genome shotgun (WGS) entry which is preliminary data.</text>
</comment>
<dbReference type="Pfam" id="PF13966">
    <property type="entry name" value="zf-RVT"/>
    <property type="match status" value="1"/>
</dbReference>
<dbReference type="InterPro" id="IPR026960">
    <property type="entry name" value="RVT-Znf"/>
</dbReference>
<evidence type="ECO:0000259" key="1">
    <source>
        <dbReference type="Pfam" id="PF13966"/>
    </source>
</evidence>
<proteinExistence type="predicted"/>
<protein>
    <submittedName>
        <fullName evidence="2">Putative ribonuclease H protein</fullName>
    </submittedName>
</protein>
<feature type="domain" description="Reverse transcriptase zinc-binding" evidence="1">
    <location>
        <begin position="174"/>
        <end position="227"/>
    </location>
</feature>
<dbReference type="Proteomes" id="UP000092600">
    <property type="component" value="Unassembled WGS sequence"/>
</dbReference>
<organism evidence="2 3">
    <name type="scientific">Ananas comosus</name>
    <name type="common">Pineapple</name>
    <name type="synonym">Ananas ananas</name>
    <dbReference type="NCBI Taxonomy" id="4615"/>
    <lineage>
        <taxon>Eukaryota</taxon>
        <taxon>Viridiplantae</taxon>
        <taxon>Streptophyta</taxon>
        <taxon>Embryophyta</taxon>
        <taxon>Tracheophyta</taxon>
        <taxon>Spermatophyta</taxon>
        <taxon>Magnoliopsida</taxon>
        <taxon>Liliopsida</taxon>
        <taxon>Poales</taxon>
        <taxon>Bromeliaceae</taxon>
        <taxon>Bromelioideae</taxon>
        <taxon>Ananas</taxon>
    </lineage>
</organism>
<feature type="non-terminal residue" evidence="2">
    <location>
        <position position="227"/>
    </location>
</feature>
<dbReference type="AlphaFoldDB" id="A0A199UUB5"/>
<dbReference type="PANTHER" id="PTHR36617:SF16">
    <property type="entry name" value="OS04G0516500 PROTEIN"/>
    <property type="match status" value="1"/>
</dbReference>
<accession>A0A199UUB5</accession>
<reference evidence="2 3" key="1">
    <citation type="journal article" date="2016" name="DNA Res.">
        <title>The draft genome of MD-2 pineapple using hybrid error correction of long reads.</title>
        <authorList>
            <person name="Redwan R.M."/>
            <person name="Saidin A."/>
            <person name="Kumar S.V."/>
        </authorList>
    </citation>
    <scope>NUCLEOTIDE SEQUENCE [LARGE SCALE GENOMIC DNA]</scope>
    <source>
        <strain evidence="3">cv. MD2</strain>
        <tissue evidence="2">Leaf</tissue>
    </source>
</reference>
<evidence type="ECO:0000313" key="3">
    <source>
        <dbReference type="Proteomes" id="UP000092600"/>
    </source>
</evidence>